<dbReference type="InterPro" id="IPR024747">
    <property type="entry name" value="Pyridox_Oxase-rel"/>
</dbReference>
<organism evidence="1 2">
    <name type="scientific">Streptomyces pluripotens</name>
    <dbReference type="NCBI Taxonomy" id="1355015"/>
    <lineage>
        <taxon>Bacteria</taxon>
        <taxon>Bacillati</taxon>
        <taxon>Actinomycetota</taxon>
        <taxon>Actinomycetes</taxon>
        <taxon>Kitasatosporales</taxon>
        <taxon>Streptomycetaceae</taxon>
        <taxon>Streptomyces</taxon>
    </lineage>
</organism>
<dbReference type="Proteomes" id="UP000031501">
    <property type="component" value="Chromosome"/>
</dbReference>
<protein>
    <submittedName>
        <fullName evidence="1">Pyridoxamine 5'-phosphate oxidase</fullName>
    </submittedName>
</protein>
<reference evidence="1 2" key="1">
    <citation type="submission" date="2017-07" db="EMBL/GenBank/DDBJ databases">
        <title>Genome sequence of Streptomyces pluripotens MUSC 137T.</title>
        <authorList>
            <person name="Ser H.-L."/>
            <person name="Lee L.-H."/>
        </authorList>
    </citation>
    <scope>NUCLEOTIDE SEQUENCE [LARGE SCALE GENOMIC DNA]</scope>
    <source>
        <strain evidence="1 2">MUSC 137</strain>
    </source>
</reference>
<dbReference type="OrthoDB" id="3212118at2"/>
<dbReference type="Gene3D" id="2.30.110.10">
    <property type="entry name" value="Electron Transport, Fmn-binding Protein, Chain A"/>
    <property type="match status" value="1"/>
</dbReference>
<accession>A0A221P6T8</accession>
<proteinExistence type="predicted"/>
<dbReference type="KEGG" id="splu:LK06_031390"/>
<dbReference type="InterPro" id="IPR012349">
    <property type="entry name" value="Split_barrel_FMN-bd"/>
</dbReference>
<evidence type="ECO:0000313" key="1">
    <source>
        <dbReference type="EMBL" id="ASN27971.1"/>
    </source>
</evidence>
<dbReference type="STRING" id="1355015.LK06_031390"/>
<dbReference type="AlphaFoldDB" id="A0A221P6T8"/>
<dbReference type="SUPFAM" id="SSF50475">
    <property type="entry name" value="FMN-binding split barrel"/>
    <property type="match status" value="1"/>
</dbReference>
<sequence>MPRLVRAGSGAAGAGVPLTRRAVPGVTGARGTSRVNDLNDAHVSCGVAERSTAYPGSRRSLLVERGEALRLLGSVSLGRIVFTRRALPAIRPVNHILDGGDIIVRTHEWTALATRMRTGAGCGVVVAYEADDIDPVTHLGWSVVAVGYVYPVTGREDLNRYSRLLQPWVEQPMDCAVRIRPEEITGLRLVA</sequence>
<gene>
    <name evidence="1" type="ORF">LK07_32590</name>
</gene>
<keyword evidence="2" id="KW-1185">Reference proteome</keyword>
<evidence type="ECO:0000313" key="2">
    <source>
        <dbReference type="Proteomes" id="UP000031501"/>
    </source>
</evidence>
<name>A0A221P6T8_9ACTN</name>
<dbReference type="EMBL" id="CP022433">
    <property type="protein sequence ID" value="ASN27971.1"/>
    <property type="molecule type" value="Genomic_DNA"/>
</dbReference>
<dbReference type="Pfam" id="PF12900">
    <property type="entry name" value="Pyridox_ox_2"/>
    <property type="match status" value="1"/>
</dbReference>